<protein>
    <recommendedName>
        <fullName evidence="2">Fibronectin type-III domain-containing protein</fullName>
    </recommendedName>
</protein>
<comment type="caution">
    <text evidence="3">The sequence shown here is derived from an EMBL/GenBank/DDBJ whole genome shotgun (WGS) entry which is preliminary data.</text>
</comment>
<keyword evidence="4" id="KW-1185">Reference proteome</keyword>
<dbReference type="PANTHER" id="PTHR16897">
    <property type="entry name" value="OS10G0105400 PROTEIN"/>
    <property type="match status" value="1"/>
</dbReference>
<dbReference type="Gene3D" id="2.60.40.10">
    <property type="entry name" value="Immunoglobulins"/>
    <property type="match status" value="1"/>
</dbReference>
<gene>
    <name evidence="3" type="ORF">FSP39_023833</name>
</gene>
<dbReference type="InterPro" id="IPR013783">
    <property type="entry name" value="Ig-like_fold"/>
</dbReference>
<dbReference type="InterPro" id="IPR036116">
    <property type="entry name" value="FN3_sf"/>
</dbReference>
<accession>A0AA89BVF0</accession>
<evidence type="ECO:0000259" key="2">
    <source>
        <dbReference type="PROSITE" id="PS50853"/>
    </source>
</evidence>
<feature type="domain" description="Fibronectin type-III" evidence="2">
    <location>
        <begin position="2382"/>
        <end position="2483"/>
    </location>
</feature>
<sequence length="2962" mass="332407">LSMKNIMSVFFFLLELSYQRTPFRNKMVASSFLRHKRVKRDNLDEECGETESCYHEEVREHYPYWNDYSICDFFKRRQCASFYCSPGTQCVTLNDGRCSKLNNYQVHCIGKDTYISSEDLSVGSCDRNLTQAAPFPGNPVSCFRNLIGSSEWTINDGERICLRYVAKAGGYLVYQDFHNRKYPRQNYTSTTNSSELCVYLDVTPPMHCSENMSCAEDPIQISSRILDNPEVEIMANGWFDPFPVNPDQASKIKSVSLSVHEVKEVNNSTLTMDEKSIPDMKFNVSGSPLKVILPSKAPGLYGLTLEVVDHALNPKYARIFVLFDNSSNLLIRGEKKLRVDTGDRTTNYTWQTHLRDVCLSWHGRYYNSFHVHYNLLRKIKPDYHGFYNGVYEQLSGDLPVKGTVNVDGIVDFMYNWTNVRTKTVSKEKSIRLVTDQQFCDNLGISDGDSFVISITSVDIMKRTLTEDIALNIDSSVPDITDMWVLRNGVRQLFVHNSTELQNMVIEFSILDIHSGIYSIQWQLGTTPHGHELGMGAIAVHRLPESKTSCSSTPNCYCPAIGLCEQHVYQINFNSLVKNNTHIGLHNREYFFALKATNNAQLVSIERTDILVDNSPPEVGVVFEGVNNEKDIDYSSDANLFLNWHGFLDHESGIMKYRVGVDDHCMTSEELLHSNHNASQISHLFETEENVIKVLLRGEGKYYATVIAYNNALQPSEPVCSDGIVYDTTPPMVDNFIIDNGHCREVIACFNNSVYLIMDNFTAVELVQSQACLNRCLNASESNIIKFLNKIQTPSNQKLFSESLCQRLDVLSDNWFIYLPSDKLVLNWNLTEDRSQTREVMIGLATSDKYGTLPDIQGYIQTRRLNTYSRLHNGIDRGVPFYILIKAVNKADLETVASIGPVIIDETPPQYNGGLNVEMDDNFVYITWHNDSFSEMEQKEQFGDVLFRIGNEDTFMTPFYQERVIDRCPIDPMLYCIRYPLYKIQQLDNEKGVQFTVELSVFNIAGLNVRVRSSTFTVPSRFPPTEGVVLDIETGHVESHTDFDFLWETGEICVSWIGFHHHADIDFELGIGTTPRMDDVIPFDLVNGSSACLRTKSLQPWNRYFSAIRASNAAGSSISSSDGFVLITGNKSVTDPDIFDGKECDVSSTLEDVYNTESDTIRININLNMETIYTVHIDESTQRKNFEIESNEVIWIGKQKLEKTTIVQFIPILPNPLFNIQGHTGPYNFSIIQCGQYGRFKKNIKDYQSYWKLPDIIKPYVTHLFVAIVKTSDGNSSSEYASEITKTSLNSVDFHNLNLVNFEGYKVKLSTCFDQICLSPSYSKGVVIDTVPPTVGSIHVTQTEDNLNCTDILIAMDPYKCVASGFAKGYTVHLETPEKSYSSSKFYALSNGMHRNSSVIKEKVCISSPFLQHRSIQACITGVCPSSSSTVACVPLISSYHPNEFDPNTVYEVKTNDIDLTHMQQLMSSNFLEDEIKTVQDKEVDFIKASAEITGLLLNPEGRKISWFLTTSPQVPTLTCSDDPSCVMSINSSNGVGRFRHISFVENQKYFVCAYSPFVTIDKMHHHLKLAEISSCGNGFIVDDSAPQAGEVRIRANGYGFSSSRNMLTLSWYGFDDIEAMVDIGKYEQGISSYSYAIGSYPGGEDIQSFSNVGLQTGLSVTNLSLPNGVQCFATVLARDFVGNEVKSISPGITIDYSAPVTGIIWVGNPYQKFPIVSASSLVVHWEGFYDKDSGIQRIDVGLGSSNVSADLITIRDVKGTSLNIKDIELVDGHYYYSHIITDVDFQRDVTTLCVHWNGFHDPHSKLSYYEVSIGTVPGDTDVLDWTNVGLKTEETWHNLFEAGVKYYTTVRACNKVGLCTDATSDGVIMDNSPPVPGMIHVGRSDNHQQYLAHKSSISARWVGFQDPHSGIRHFTWCLGTTPGLCDIEDYQNAHLASSITQTGLSLPLNKDIYLTVTAYNSVGLNMTRSSDKFRVDVSPPISQSKPSFISEPYMSLKTGSQIDNSLLTLKWNFSDNESPITDYSIFLHTHEKGHIEEQILTFGARNSTSIQLEKDKLLKDGDTYTAWVTGCNAAGLCTEDHSDLLLIDSTPPHLGGFKNMMKWKNKIAGNRTVTELFLQWYGFSDVGSNISYYSLTASRSFSGSELSNGTVDHHHDASLRYQTFSMDLSRVTSPGEDIVLSVSAVNKVGLRSKTGRVTVTLVADDKSGISGFLEIQRHSCKAHYCNNDCTCAVIGQKCLVTNAMKCSNYKNVSEQDIAVHFGLKSYTMNITPSKSCLIGHWNISKSFEQRTLRFEWSMGIDGEKQGEGIFDTLKEDVWQDVGLNTDIVHCLPPQRQLLHAYRYVLYVRSWMSAYEYVESQSRPILIDQTPPDIRKGKSIIESKKDCKYDIDYMNNTDDFYICWSSVFSEQQGHILYYEVYGGSSYKGYDLLAPTNTGTRTSYKVDGGRLNPGTTYYFTVVATNNVNLSTSHTSDGILVDIDRPVTGVVFNTKHHKSVKHHPSLEKLGVSWHGFDDHQSFISHYNVTILDAFTNNNFINVSRFGLKNSLVLQNLRLNQGSVYKIEVTATDAAGHVSDVAVSEEFIVDHSPPYGYRCEQFSEMEISILSFKSEFLDQGLKEHTSVGEVNVTKGEKYKVIIAFSVAPTEDAIYLRINDLEISLKCARNSNGSAVTEYDFTGQTDGESKIRVTYKNHVNNGTLQVFLQQCHKAILDNQQAMTVKQISTDTLYIHTRIRDIESGLKFLRVGLGTSEGGLQIQQFMSLPLNGIINVDLPHGSQIHGRVWAGNNAGLSSVFNASAIIFDKTPPVISNSSISLSYTFAVYDENVTQLYAKQENMTSDNTLNRNTKTTLTNIDVHWTVEDPESGVLECRCLYGSPATSVKGTSDKLLIDWHSVFQSQEEGKLVYVFAVGSRKGYVDIQRPIETMGTNMTVSLEGDTKEIFLSIHAFAPNLEASHYYAMIHT</sequence>
<dbReference type="PANTHER" id="PTHR16897:SF2">
    <property type="entry name" value="OS03G0226600 PROTEIN"/>
    <property type="match status" value="1"/>
</dbReference>
<proteinExistence type="predicted"/>
<dbReference type="SUPFAM" id="SSF49265">
    <property type="entry name" value="Fibronectin type III"/>
    <property type="match status" value="3"/>
</dbReference>
<organism evidence="3 4">
    <name type="scientific">Pinctada imbricata</name>
    <name type="common">Atlantic pearl-oyster</name>
    <name type="synonym">Pinctada martensii</name>
    <dbReference type="NCBI Taxonomy" id="66713"/>
    <lineage>
        <taxon>Eukaryota</taxon>
        <taxon>Metazoa</taxon>
        <taxon>Spiralia</taxon>
        <taxon>Lophotrochozoa</taxon>
        <taxon>Mollusca</taxon>
        <taxon>Bivalvia</taxon>
        <taxon>Autobranchia</taxon>
        <taxon>Pteriomorphia</taxon>
        <taxon>Pterioida</taxon>
        <taxon>Pterioidea</taxon>
        <taxon>Pteriidae</taxon>
        <taxon>Pinctada</taxon>
    </lineage>
</organism>
<feature type="chain" id="PRO_5041719446" description="Fibronectin type-III domain-containing protein" evidence="1">
    <location>
        <begin position="20"/>
        <end position="2962"/>
    </location>
</feature>
<dbReference type="PROSITE" id="PS50853">
    <property type="entry name" value="FN3"/>
    <property type="match status" value="1"/>
</dbReference>
<feature type="non-terminal residue" evidence="3">
    <location>
        <position position="1"/>
    </location>
</feature>
<dbReference type="InterPro" id="IPR003961">
    <property type="entry name" value="FN3_dom"/>
</dbReference>
<dbReference type="Proteomes" id="UP001186944">
    <property type="component" value="Unassembled WGS sequence"/>
</dbReference>
<dbReference type="CDD" id="cd00063">
    <property type="entry name" value="FN3"/>
    <property type="match status" value="1"/>
</dbReference>
<keyword evidence="1" id="KW-0732">Signal</keyword>
<evidence type="ECO:0000313" key="4">
    <source>
        <dbReference type="Proteomes" id="UP001186944"/>
    </source>
</evidence>
<feature type="signal peptide" evidence="1">
    <location>
        <begin position="1"/>
        <end position="19"/>
    </location>
</feature>
<name>A0AA89BVF0_PINIB</name>
<evidence type="ECO:0000256" key="1">
    <source>
        <dbReference type="SAM" id="SignalP"/>
    </source>
</evidence>
<reference evidence="3" key="1">
    <citation type="submission" date="2019-08" db="EMBL/GenBank/DDBJ databases">
        <title>The improved chromosome-level genome for the pearl oyster Pinctada fucata martensii using PacBio sequencing and Hi-C.</title>
        <authorList>
            <person name="Zheng Z."/>
        </authorList>
    </citation>
    <scope>NUCLEOTIDE SEQUENCE</scope>
    <source>
        <strain evidence="3">ZZ-2019</strain>
        <tissue evidence="3">Adductor muscle</tissue>
    </source>
</reference>
<evidence type="ECO:0000313" key="3">
    <source>
        <dbReference type="EMBL" id="KAK3088800.1"/>
    </source>
</evidence>
<dbReference type="EMBL" id="VSWD01000011">
    <property type="protein sequence ID" value="KAK3088800.1"/>
    <property type="molecule type" value="Genomic_DNA"/>
</dbReference>